<dbReference type="InterPro" id="IPR036388">
    <property type="entry name" value="WH-like_DNA-bd_sf"/>
</dbReference>
<gene>
    <name evidence="5" type="ORF">GCM10023196_091170</name>
</gene>
<evidence type="ECO:0000256" key="2">
    <source>
        <dbReference type="ARBA" id="ARBA00023125"/>
    </source>
</evidence>
<keyword evidence="6" id="KW-1185">Reference proteome</keyword>
<dbReference type="SMART" id="SM00347">
    <property type="entry name" value="HTH_MARR"/>
    <property type="match status" value="1"/>
</dbReference>
<evidence type="ECO:0000256" key="3">
    <source>
        <dbReference type="ARBA" id="ARBA00023163"/>
    </source>
</evidence>
<dbReference type="RefSeq" id="WP_345440478.1">
    <property type="nucleotide sequence ID" value="NZ_BAABHK010000019.1"/>
</dbReference>
<organism evidence="5 6">
    <name type="scientific">Actinoallomurus vinaceus</name>
    <dbReference type="NCBI Taxonomy" id="1080074"/>
    <lineage>
        <taxon>Bacteria</taxon>
        <taxon>Bacillati</taxon>
        <taxon>Actinomycetota</taxon>
        <taxon>Actinomycetes</taxon>
        <taxon>Streptosporangiales</taxon>
        <taxon>Thermomonosporaceae</taxon>
        <taxon>Actinoallomurus</taxon>
    </lineage>
</organism>
<evidence type="ECO:0000256" key="1">
    <source>
        <dbReference type="ARBA" id="ARBA00023015"/>
    </source>
</evidence>
<evidence type="ECO:0000313" key="5">
    <source>
        <dbReference type="EMBL" id="GAA4637421.1"/>
    </source>
</evidence>
<keyword evidence="2" id="KW-0238">DNA-binding</keyword>
<dbReference type="SUPFAM" id="SSF46785">
    <property type="entry name" value="Winged helix' DNA-binding domain"/>
    <property type="match status" value="1"/>
</dbReference>
<sequence length="149" mass="16598">MDEFLTLITQAQKLLHAASDEAMSRHGVRIGQNLILEVLWETDGLTPGEIAARARLPITTPTIVNTATRMEAAGLLTRRRDPNDGRLVRLHLTDRARAAQRPIQEARRDLAEHATATLTDEERHHLRTALTKIIQQLTAEPAESDGESE</sequence>
<dbReference type="Gene3D" id="1.10.10.10">
    <property type="entry name" value="Winged helix-like DNA-binding domain superfamily/Winged helix DNA-binding domain"/>
    <property type="match status" value="1"/>
</dbReference>
<dbReference type="PROSITE" id="PS50995">
    <property type="entry name" value="HTH_MARR_2"/>
    <property type="match status" value="1"/>
</dbReference>
<feature type="domain" description="HTH marR-type" evidence="4">
    <location>
        <begin position="1"/>
        <end position="135"/>
    </location>
</feature>
<dbReference type="InterPro" id="IPR000835">
    <property type="entry name" value="HTH_MarR-typ"/>
</dbReference>
<evidence type="ECO:0000313" key="6">
    <source>
        <dbReference type="Proteomes" id="UP001501442"/>
    </source>
</evidence>
<keyword evidence="1" id="KW-0805">Transcription regulation</keyword>
<protein>
    <submittedName>
        <fullName evidence="5">MarR family transcriptional regulator</fullName>
    </submittedName>
</protein>
<dbReference type="PROSITE" id="PS01117">
    <property type="entry name" value="HTH_MARR_1"/>
    <property type="match status" value="1"/>
</dbReference>
<dbReference type="EMBL" id="BAABHK010000019">
    <property type="protein sequence ID" value="GAA4637421.1"/>
    <property type="molecule type" value="Genomic_DNA"/>
</dbReference>
<reference evidence="6" key="1">
    <citation type="journal article" date="2019" name="Int. J. Syst. Evol. Microbiol.">
        <title>The Global Catalogue of Microorganisms (GCM) 10K type strain sequencing project: providing services to taxonomists for standard genome sequencing and annotation.</title>
        <authorList>
            <consortium name="The Broad Institute Genomics Platform"/>
            <consortium name="The Broad Institute Genome Sequencing Center for Infectious Disease"/>
            <person name="Wu L."/>
            <person name="Ma J."/>
        </authorList>
    </citation>
    <scope>NUCLEOTIDE SEQUENCE [LARGE SCALE GENOMIC DNA]</scope>
    <source>
        <strain evidence="6">JCM 17939</strain>
    </source>
</reference>
<evidence type="ECO:0000259" key="4">
    <source>
        <dbReference type="PROSITE" id="PS50995"/>
    </source>
</evidence>
<dbReference type="Pfam" id="PF01047">
    <property type="entry name" value="MarR"/>
    <property type="match status" value="1"/>
</dbReference>
<name>A0ABP8USL1_9ACTN</name>
<proteinExistence type="predicted"/>
<dbReference type="InterPro" id="IPR023187">
    <property type="entry name" value="Tscrpt_reg_MarR-type_CS"/>
</dbReference>
<accession>A0ABP8USL1</accession>
<comment type="caution">
    <text evidence="5">The sequence shown here is derived from an EMBL/GenBank/DDBJ whole genome shotgun (WGS) entry which is preliminary data.</text>
</comment>
<dbReference type="InterPro" id="IPR036390">
    <property type="entry name" value="WH_DNA-bd_sf"/>
</dbReference>
<keyword evidence="3" id="KW-0804">Transcription</keyword>
<dbReference type="PANTHER" id="PTHR42756:SF1">
    <property type="entry name" value="TRANSCRIPTIONAL REPRESSOR OF EMRAB OPERON"/>
    <property type="match status" value="1"/>
</dbReference>
<dbReference type="Proteomes" id="UP001501442">
    <property type="component" value="Unassembled WGS sequence"/>
</dbReference>
<dbReference type="PANTHER" id="PTHR42756">
    <property type="entry name" value="TRANSCRIPTIONAL REGULATOR, MARR"/>
    <property type="match status" value="1"/>
</dbReference>